<accession>A0A453SCI0</accession>
<organism evidence="1 2">
    <name type="scientific">Aegilops tauschii subsp. strangulata</name>
    <name type="common">Goatgrass</name>
    <dbReference type="NCBI Taxonomy" id="200361"/>
    <lineage>
        <taxon>Eukaryota</taxon>
        <taxon>Viridiplantae</taxon>
        <taxon>Streptophyta</taxon>
        <taxon>Embryophyta</taxon>
        <taxon>Tracheophyta</taxon>
        <taxon>Spermatophyta</taxon>
        <taxon>Magnoliopsida</taxon>
        <taxon>Liliopsida</taxon>
        <taxon>Poales</taxon>
        <taxon>Poaceae</taxon>
        <taxon>BOP clade</taxon>
        <taxon>Pooideae</taxon>
        <taxon>Triticodae</taxon>
        <taxon>Triticeae</taxon>
        <taxon>Triticinae</taxon>
        <taxon>Aegilops</taxon>
    </lineage>
</organism>
<dbReference type="Proteomes" id="UP000015105">
    <property type="component" value="Chromosome 7D"/>
</dbReference>
<reference evidence="1" key="3">
    <citation type="journal article" date="2017" name="Nature">
        <title>Genome sequence of the progenitor of the wheat D genome Aegilops tauschii.</title>
        <authorList>
            <person name="Luo M.C."/>
            <person name="Gu Y.Q."/>
            <person name="Puiu D."/>
            <person name="Wang H."/>
            <person name="Twardziok S.O."/>
            <person name="Deal K.R."/>
            <person name="Huo N."/>
            <person name="Zhu T."/>
            <person name="Wang L."/>
            <person name="Wang Y."/>
            <person name="McGuire P.E."/>
            <person name="Liu S."/>
            <person name="Long H."/>
            <person name="Ramasamy R.K."/>
            <person name="Rodriguez J.C."/>
            <person name="Van S.L."/>
            <person name="Yuan L."/>
            <person name="Wang Z."/>
            <person name="Xia Z."/>
            <person name="Xiao L."/>
            <person name="Anderson O.D."/>
            <person name="Ouyang S."/>
            <person name="Liang Y."/>
            <person name="Zimin A.V."/>
            <person name="Pertea G."/>
            <person name="Qi P."/>
            <person name="Bennetzen J.L."/>
            <person name="Dai X."/>
            <person name="Dawson M.W."/>
            <person name="Muller H.G."/>
            <person name="Kugler K."/>
            <person name="Rivarola-Duarte L."/>
            <person name="Spannagl M."/>
            <person name="Mayer K.F.X."/>
            <person name="Lu F.H."/>
            <person name="Bevan M.W."/>
            <person name="Leroy P."/>
            <person name="Li P."/>
            <person name="You F.M."/>
            <person name="Sun Q."/>
            <person name="Liu Z."/>
            <person name="Lyons E."/>
            <person name="Wicker T."/>
            <person name="Salzberg S.L."/>
            <person name="Devos K.M."/>
            <person name="Dvorak J."/>
        </authorList>
    </citation>
    <scope>NUCLEOTIDE SEQUENCE [LARGE SCALE GENOMIC DNA]</scope>
    <source>
        <strain evidence="1">cv. AL8/78</strain>
    </source>
</reference>
<name>A0A453SCI0_AEGTS</name>
<proteinExistence type="predicted"/>
<reference evidence="1" key="4">
    <citation type="submission" date="2019-03" db="UniProtKB">
        <authorList>
            <consortium name="EnsemblPlants"/>
        </authorList>
    </citation>
    <scope>IDENTIFICATION</scope>
</reference>
<keyword evidence="2" id="KW-1185">Reference proteome</keyword>
<dbReference type="Gramene" id="AET7Gv20892100.1">
    <property type="protein sequence ID" value="AET7Gv20892100.1"/>
    <property type="gene ID" value="AET7Gv20892100"/>
</dbReference>
<dbReference type="EnsemblPlants" id="AET7Gv20892100.1">
    <property type="protein sequence ID" value="AET7Gv20892100.1"/>
    <property type="gene ID" value="AET7Gv20892100"/>
</dbReference>
<evidence type="ECO:0000313" key="2">
    <source>
        <dbReference type="Proteomes" id="UP000015105"/>
    </source>
</evidence>
<dbReference type="AlphaFoldDB" id="A0A453SCI0"/>
<reference evidence="1" key="5">
    <citation type="journal article" date="2021" name="G3 (Bethesda)">
        <title>Aegilops tauschii genome assembly Aet v5.0 features greater sequence contiguity and improved annotation.</title>
        <authorList>
            <person name="Wang L."/>
            <person name="Zhu T."/>
            <person name="Rodriguez J.C."/>
            <person name="Deal K.R."/>
            <person name="Dubcovsky J."/>
            <person name="McGuire P.E."/>
            <person name="Lux T."/>
            <person name="Spannagl M."/>
            <person name="Mayer K.F.X."/>
            <person name="Baldrich P."/>
            <person name="Meyers B.C."/>
            <person name="Huo N."/>
            <person name="Gu Y.Q."/>
            <person name="Zhou H."/>
            <person name="Devos K.M."/>
            <person name="Bennetzen J.L."/>
            <person name="Unver T."/>
            <person name="Budak H."/>
            <person name="Gulick P.J."/>
            <person name="Galiba G."/>
            <person name="Kalapos B."/>
            <person name="Nelson D.R."/>
            <person name="Li P."/>
            <person name="You F.M."/>
            <person name="Luo M.C."/>
            <person name="Dvorak J."/>
        </authorList>
    </citation>
    <scope>NUCLEOTIDE SEQUENCE [LARGE SCALE GENOMIC DNA]</scope>
    <source>
        <strain evidence="1">cv. AL8/78</strain>
    </source>
</reference>
<sequence>VPDVAVHHAAAGDGQGRVQRLLGGAERVDNSSCTVHACSFFLDLLRACSRVAALPLRARDC</sequence>
<protein>
    <submittedName>
        <fullName evidence="1">Uncharacterized protein</fullName>
    </submittedName>
</protein>
<reference evidence="2" key="2">
    <citation type="journal article" date="2017" name="Nat. Plants">
        <title>The Aegilops tauschii genome reveals multiple impacts of transposons.</title>
        <authorList>
            <person name="Zhao G."/>
            <person name="Zou C."/>
            <person name="Li K."/>
            <person name="Wang K."/>
            <person name="Li T."/>
            <person name="Gao L."/>
            <person name="Zhang X."/>
            <person name="Wang H."/>
            <person name="Yang Z."/>
            <person name="Liu X."/>
            <person name="Jiang W."/>
            <person name="Mao L."/>
            <person name="Kong X."/>
            <person name="Jiao Y."/>
            <person name="Jia J."/>
        </authorList>
    </citation>
    <scope>NUCLEOTIDE SEQUENCE [LARGE SCALE GENOMIC DNA]</scope>
    <source>
        <strain evidence="2">cv. AL8/78</strain>
    </source>
</reference>
<evidence type="ECO:0000313" key="1">
    <source>
        <dbReference type="EnsemblPlants" id="AET7Gv20892100.1"/>
    </source>
</evidence>
<reference evidence="2" key="1">
    <citation type="journal article" date="2014" name="Science">
        <title>Ancient hybridizations among the ancestral genomes of bread wheat.</title>
        <authorList>
            <consortium name="International Wheat Genome Sequencing Consortium,"/>
            <person name="Marcussen T."/>
            <person name="Sandve S.R."/>
            <person name="Heier L."/>
            <person name="Spannagl M."/>
            <person name="Pfeifer M."/>
            <person name="Jakobsen K.S."/>
            <person name="Wulff B.B."/>
            <person name="Steuernagel B."/>
            <person name="Mayer K.F."/>
            <person name="Olsen O.A."/>
        </authorList>
    </citation>
    <scope>NUCLEOTIDE SEQUENCE [LARGE SCALE GENOMIC DNA]</scope>
    <source>
        <strain evidence="2">cv. AL8/78</strain>
    </source>
</reference>